<keyword evidence="5" id="KW-1185">Reference proteome</keyword>
<comment type="caution">
    <text evidence="4">The sequence shown here is derived from an EMBL/GenBank/DDBJ whole genome shotgun (WGS) entry which is preliminary data.</text>
</comment>
<dbReference type="PRINTS" id="PR00084">
    <property type="entry name" value="MTLDHDRGNASE"/>
</dbReference>
<organism evidence="4 5">
    <name type="scientific">Hoeflea algicola</name>
    <dbReference type="NCBI Taxonomy" id="2983763"/>
    <lineage>
        <taxon>Bacteria</taxon>
        <taxon>Pseudomonadati</taxon>
        <taxon>Pseudomonadota</taxon>
        <taxon>Alphaproteobacteria</taxon>
        <taxon>Hyphomicrobiales</taxon>
        <taxon>Rhizobiaceae</taxon>
        <taxon>Hoeflea</taxon>
    </lineage>
</organism>
<name>A0ABT3Z9K7_9HYPH</name>
<evidence type="ECO:0000256" key="1">
    <source>
        <dbReference type="ARBA" id="ARBA00023002"/>
    </source>
</evidence>
<dbReference type="InterPro" id="IPR008927">
    <property type="entry name" value="6-PGluconate_DH-like_C_sf"/>
</dbReference>
<dbReference type="InterPro" id="IPR013328">
    <property type="entry name" value="6PGD_dom2"/>
</dbReference>
<evidence type="ECO:0000313" key="4">
    <source>
        <dbReference type="EMBL" id="MCY0148448.1"/>
    </source>
</evidence>
<dbReference type="SUPFAM" id="SSF51735">
    <property type="entry name" value="NAD(P)-binding Rossmann-fold domains"/>
    <property type="match status" value="1"/>
</dbReference>
<dbReference type="Pfam" id="PF08125">
    <property type="entry name" value="Mannitol_dh_C"/>
    <property type="match status" value="1"/>
</dbReference>
<protein>
    <submittedName>
        <fullName evidence="4">Mannitol dehydrogenase family protein</fullName>
    </submittedName>
</protein>
<dbReference type="InterPro" id="IPR000669">
    <property type="entry name" value="Mannitol_DH"/>
</dbReference>
<accession>A0ABT3Z9K7</accession>
<dbReference type="Gene3D" id="3.40.50.720">
    <property type="entry name" value="NAD(P)-binding Rossmann-like Domain"/>
    <property type="match status" value="1"/>
</dbReference>
<dbReference type="InterPro" id="IPR050988">
    <property type="entry name" value="Mannitol_DH/Oxidoreductase"/>
</dbReference>
<gene>
    <name evidence="4" type="ORF">OEG84_12175</name>
</gene>
<dbReference type="PANTHER" id="PTHR43362:SF1">
    <property type="entry name" value="MANNITOL DEHYDROGENASE 2-RELATED"/>
    <property type="match status" value="1"/>
</dbReference>
<proteinExistence type="predicted"/>
<feature type="domain" description="Mannitol dehydrogenase C-terminal" evidence="3">
    <location>
        <begin position="295"/>
        <end position="483"/>
    </location>
</feature>
<dbReference type="RefSeq" id="WP_267654014.1">
    <property type="nucleotide sequence ID" value="NZ_JAOVZR010000001.1"/>
</dbReference>
<dbReference type="Gene3D" id="1.10.1040.10">
    <property type="entry name" value="N-(1-d-carboxylethyl)-l-norvaline Dehydrogenase, domain 2"/>
    <property type="match status" value="1"/>
</dbReference>
<evidence type="ECO:0000259" key="3">
    <source>
        <dbReference type="Pfam" id="PF08125"/>
    </source>
</evidence>
<dbReference type="InterPro" id="IPR013118">
    <property type="entry name" value="Mannitol_DH_C"/>
</dbReference>
<feature type="domain" description="Mannitol dehydrogenase N-terminal" evidence="2">
    <location>
        <begin position="39"/>
        <end position="287"/>
    </location>
</feature>
<dbReference type="EMBL" id="JAOVZR010000001">
    <property type="protein sequence ID" value="MCY0148448.1"/>
    <property type="molecule type" value="Genomic_DNA"/>
</dbReference>
<dbReference type="InterPro" id="IPR013131">
    <property type="entry name" value="Mannitol_DH_N"/>
</dbReference>
<keyword evidence="1" id="KW-0560">Oxidoreductase</keyword>
<dbReference type="InterPro" id="IPR036291">
    <property type="entry name" value="NAD(P)-bd_dom_sf"/>
</dbReference>
<sequence length="498" mass="53840">MPETPPITTAVLPLAEKSLPALSGRVRIPSYDRKALSPGVLHVGIGNFHRAHQASYFHRLFELGEDHDWAIIGAGMMHFDAAMRQKLAGQDWLTTIVELDPEGYKASVIGSMIDFVAIDPGKLIIAMTDPQIRIVSLTVTEGGYFLSAETGGFDPTHPAIIREAAASGEPQTVFGVIIAALKARREVGLAPFTVMSCDNLPENGHVARATVLGLAQMADPEFAEWIATNVAFPNSMVDCITPATGPREIDLVRTTFGIEDAAPVVCEPFRQWVMEDDFPQGRPSLEKVGVEFVADVAPYELMKLRILNGGHAAIAYAAALLGHHYVHDAMADPLVAGFLAKLTKDEILPTVPAIPGVSMDDYVTTVARRFSNSALGDTIPRLCLDGSNRQPKFILPTIEARLATGKSVNGLALEVTLWCHYCSGRRDDGSTIELIDPNAARLRERALAARDHPRAFLQMPDIFGALAEAPVFVDAFEAALLNLQKQGTKSVLTSYLAS</sequence>
<dbReference type="Pfam" id="PF01232">
    <property type="entry name" value="Mannitol_dh"/>
    <property type="match status" value="1"/>
</dbReference>
<dbReference type="PANTHER" id="PTHR43362">
    <property type="entry name" value="MANNITOL DEHYDROGENASE DSF1-RELATED"/>
    <property type="match status" value="1"/>
</dbReference>
<reference evidence="4" key="1">
    <citation type="submission" date="2022-10" db="EMBL/GenBank/DDBJ databases">
        <title>Hoeflea sp. G2-23, isolated from marine algae.</title>
        <authorList>
            <person name="Kristyanto S."/>
            <person name="Kim J.M."/>
            <person name="Jeon C.O."/>
        </authorList>
    </citation>
    <scope>NUCLEOTIDE SEQUENCE</scope>
    <source>
        <strain evidence="4">G2-23</strain>
    </source>
</reference>
<dbReference type="SUPFAM" id="SSF48179">
    <property type="entry name" value="6-phosphogluconate dehydrogenase C-terminal domain-like"/>
    <property type="match status" value="1"/>
</dbReference>
<evidence type="ECO:0000259" key="2">
    <source>
        <dbReference type="Pfam" id="PF01232"/>
    </source>
</evidence>
<dbReference type="Proteomes" id="UP001073227">
    <property type="component" value="Unassembled WGS sequence"/>
</dbReference>
<evidence type="ECO:0000313" key="5">
    <source>
        <dbReference type="Proteomes" id="UP001073227"/>
    </source>
</evidence>